<reference evidence="9 10" key="1">
    <citation type="submission" date="2013-03" db="EMBL/GenBank/DDBJ databases">
        <title>The Genome Sequence of Capronia epimyces CBS 606.96.</title>
        <authorList>
            <consortium name="The Broad Institute Genomics Platform"/>
            <person name="Cuomo C."/>
            <person name="de Hoog S."/>
            <person name="Gorbushina A."/>
            <person name="Walker B."/>
            <person name="Young S.K."/>
            <person name="Zeng Q."/>
            <person name="Gargeya S."/>
            <person name="Fitzgerald M."/>
            <person name="Haas B."/>
            <person name="Abouelleil A."/>
            <person name="Allen A.W."/>
            <person name="Alvarado L."/>
            <person name="Arachchi H.M."/>
            <person name="Berlin A.M."/>
            <person name="Chapman S.B."/>
            <person name="Gainer-Dewar J."/>
            <person name="Goldberg J."/>
            <person name="Griggs A."/>
            <person name="Gujja S."/>
            <person name="Hansen M."/>
            <person name="Howarth C."/>
            <person name="Imamovic A."/>
            <person name="Ireland A."/>
            <person name="Larimer J."/>
            <person name="McCowan C."/>
            <person name="Murphy C."/>
            <person name="Pearson M."/>
            <person name="Poon T.W."/>
            <person name="Priest M."/>
            <person name="Roberts A."/>
            <person name="Saif S."/>
            <person name="Shea T."/>
            <person name="Sisk P."/>
            <person name="Sykes S."/>
            <person name="Wortman J."/>
            <person name="Nusbaum C."/>
            <person name="Birren B."/>
        </authorList>
    </citation>
    <scope>NUCLEOTIDE SEQUENCE [LARGE SCALE GENOMIC DNA]</scope>
    <source>
        <strain evidence="9 10">CBS 606.96</strain>
    </source>
</reference>
<evidence type="ECO:0000256" key="6">
    <source>
        <dbReference type="SAM" id="MobiDB-lite"/>
    </source>
</evidence>
<dbReference type="RefSeq" id="XP_007736976.1">
    <property type="nucleotide sequence ID" value="XM_007738786.1"/>
</dbReference>
<dbReference type="Proteomes" id="UP000019478">
    <property type="component" value="Unassembled WGS sequence"/>
</dbReference>
<evidence type="ECO:0000256" key="5">
    <source>
        <dbReference type="ARBA" id="ARBA00023136"/>
    </source>
</evidence>
<proteinExistence type="inferred from homology"/>
<dbReference type="PANTHER" id="PTHR10165:SF158">
    <property type="entry name" value="PAP2 DOMAIN PROTEIN (AFU_ORTHOLOGUE AFUA_4G08970)"/>
    <property type="match status" value="1"/>
</dbReference>
<evidence type="ECO:0000256" key="4">
    <source>
        <dbReference type="ARBA" id="ARBA00022989"/>
    </source>
</evidence>
<dbReference type="InterPro" id="IPR000326">
    <property type="entry name" value="PAP2/HPO"/>
</dbReference>
<dbReference type="Pfam" id="PF01569">
    <property type="entry name" value="PAP2"/>
    <property type="match status" value="1"/>
</dbReference>
<dbReference type="CDD" id="cd03390">
    <property type="entry name" value="PAP2_containing_1_like"/>
    <property type="match status" value="1"/>
</dbReference>
<dbReference type="PANTHER" id="PTHR10165">
    <property type="entry name" value="LIPID PHOSPHATE PHOSPHATASE"/>
    <property type="match status" value="1"/>
</dbReference>
<dbReference type="GO" id="GO:0046839">
    <property type="term" value="P:phospholipid dephosphorylation"/>
    <property type="evidence" value="ECO:0007669"/>
    <property type="project" value="TreeGrafter"/>
</dbReference>
<dbReference type="GO" id="GO:0006644">
    <property type="term" value="P:phospholipid metabolic process"/>
    <property type="evidence" value="ECO:0007669"/>
    <property type="project" value="InterPro"/>
</dbReference>
<keyword evidence="3 7" id="KW-0812">Transmembrane</keyword>
<comment type="caution">
    <text evidence="9">The sequence shown here is derived from an EMBL/GenBank/DDBJ whole genome shotgun (WGS) entry which is preliminary data.</text>
</comment>
<dbReference type="InterPro" id="IPR043216">
    <property type="entry name" value="PAP-like"/>
</dbReference>
<keyword evidence="4 7" id="KW-1133">Transmembrane helix</keyword>
<dbReference type="HOGENOM" id="CLU_021458_9_0_1"/>
<dbReference type="Gene3D" id="1.20.144.10">
    <property type="entry name" value="Phosphatidic acid phosphatase type 2/haloperoxidase"/>
    <property type="match status" value="1"/>
</dbReference>
<dbReference type="GO" id="GO:0008195">
    <property type="term" value="F:phosphatidate phosphatase activity"/>
    <property type="evidence" value="ECO:0007669"/>
    <property type="project" value="TreeGrafter"/>
</dbReference>
<dbReference type="AlphaFoldDB" id="W9XG22"/>
<feature type="transmembrane region" description="Helical" evidence="7">
    <location>
        <begin position="237"/>
        <end position="254"/>
    </location>
</feature>
<comment type="similarity">
    <text evidence="2">Belongs to the PA-phosphatase related phosphoesterase family.</text>
</comment>
<feature type="region of interest" description="Disordered" evidence="6">
    <location>
        <begin position="426"/>
        <end position="477"/>
    </location>
</feature>
<dbReference type="eggNOG" id="KOG3030">
    <property type="taxonomic scope" value="Eukaryota"/>
</dbReference>
<keyword evidence="10" id="KW-1185">Reference proteome</keyword>
<evidence type="ECO:0000313" key="10">
    <source>
        <dbReference type="Proteomes" id="UP000019478"/>
    </source>
</evidence>
<comment type="subcellular location">
    <subcellularLocation>
        <location evidence="1">Membrane</location>
        <topology evidence="1">Multi-pass membrane protein</topology>
    </subcellularLocation>
</comment>
<evidence type="ECO:0000256" key="7">
    <source>
        <dbReference type="SAM" id="Phobius"/>
    </source>
</evidence>
<evidence type="ECO:0000313" key="9">
    <source>
        <dbReference type="EMBL" id="EXJ79188.1"/>
    </source>
</evidence>
<feature type="compositionally biased region" description="Polar residues" evidence="6">
    <location>
        <begin position="388"/>
        <end position="399"/>
    </location>
</feature>
<evidence type="ECO:0000256" key="3">
    <source>
        <dbReference type="ARBA" id="ARBA00022692"/>
    </source>
</evidence>
<dbReference type="STRING" id="1182542.W9XG22"/>
<organism evidence="9 10">
    <name type="scientific">Capronia epimyces CBS 606.96</name>
    <dbReference type="NCBI Taxonomy" id="1182542"/>
    <lineage>
        <taxon>Eukaryota</taxon>
        <taxon>Fungi</taxon>
        <taxon>Dikarya</taxon>
        <taxon>Ascomycota</taxon>
        <taxon>Pezizomycotina</taxon>
        <taxon>Eurotiomycetes</taxon>
        <taxon>Chaetothyriomycetidae</taxon>
        <taxon>Chaetothyriales</taxon>
        <taxon>Herpotrichiellaceae</taxon>
        <taxon>Capronia</taxon>
    </lineage>
</organism>
<evidence type="ECO:0000256" key="1">
    <source>
        <dbReference type="ARBA" id="ARBA00004141"/>
    </source>
</evidence>
<feature type="transmembrane region" description="Helical" evidence="7">
    <location>
        <begin position="138"/>
        <end position="159"/>
    </location>
</feature>
<feature type="region of interest" description="Disordered" evidence="6">
    <location>
        <begin position="331"/>
        <end position="412"/>
    </location>
</feature>
<keyword evidence="5 7" id="KW-0472">Membrane</keyword>
<accession>W9XG22</accession>
<feature type="transmembrane region" description="Helical" evidence="7">
    <location>
        <begin position="213"/>
        <end position="231"/>
    </location>
</feature>
<dbReference type="OrthoDB" id="8907274at2759"/>
<feature type="transmembrane region" description="Helical" evidence="7">
    <location>
        <begin position="84"/>
        <end position="107"/>
    </location>
</feature>
<gene>
    <name evidence="9" type="ORF">A1O3_08689</name>
</gene>
<dbReference type="SMART" id="SM00014">
    <property type="entry name" value="acidPPc"/>
    <property type="match status" value="1"/>
</dbReference>
<evidence type="ECO:0000256" key="2">
    <source>
        <dbReference type="ARBA" id="ARBA00008816"/>
    </source>
</evidence>
<dbReference type="SUPFAM" id="SSF48317">
    <property type="entry name" value="Acid phosphatase/Vanadium-dependent haloperoxidase"/>
    <property type="match status" value="1"/>
</dbReference>
<evidence type="ECO:0000259" key="8">
    <source>
        <dbReference type="SMART" id="SM00014"/>
    </source>
</evidence>
<feature type="domain" description="Phosphatidic acid phosphatase type 2/haloperoxidase" evidence="8">
    <location>
        <begin position="138"/>
        <end position="283"/>
    </location>
</feature>
<protein>
    <recommendedName>
        <fullName evidence="8">Phosphatidic acid phosphatase type 2/haloperoxidase domain-containing protein</fullName>
    </recommendedName>
</protein>
<dbReference type="EMBL" id="AMGY01000008">
    <property type="protein sequence ID" value="EXJ79188.1"/>
    <property type="molecule type" value="Genomic_DNA"/>
</dbReference>
<name>W9XG22_9EURO</name>
<sequence>MDRLRRHLQFHLSSPTKPQIPARAIVSYIADYLIIMQVPHTPTSYMGVLAIVYAALDKLVTPFSQHFSLNNIYIQYPYAVHERIPIHIALLISAAFPAVVILIYTLFIDGLFSHHRRTTHARSKYSIAERLWELNCGWLGLLLAQGAAFVITGTLKNLCGRPRPDLIDRCQPRAGSTDGVPYGLVTKAICTQQDESIMQDGFRSFPSGHSSSSFAGLFFLSLYLAAKLHVLDHRGEVWRTLIVLIPTLAASCIAMSRIMDARHHPFDVLFGSALGILCAWGAYRQYFPPVSHVWEKGHAYPIRSWGSPIKRPVPGKVLVDSQTLEVLNDRVAAADDDDDNDNDNVGYETNAIPSRYELASAANRRPTRHRESSLDVDLETGYGGVGSPLQQHQQQQYGSVTVPPTLMPSSTGNVFRNQLEQNRHLRAGNAGPDSLSYSPNPSPSPDRGRGQTRALAQHDDVEDDDDRRPLQPARPEA</sequence>
<dbReference type="GeneID" id="19172776"/>
<dbReference type="InterPro" id="IPR036938">
    <property type="entry name" value="PAP2/HPO_sf"/>
</dbReference>
<dbReference type="GO" id="GO:0016020">
    <property type="term" value="C:membrane"/>
    <property type="evidence" value="ECO:0007669"/>
    <property type="project" value="UniProtKB-SubCell"/>
</dbReference>